<dbReference type="InterPro" id="IPR025340">
    <property type="entry name" value="DUF4246"/>
</dbReference>
<comment type="caution">
    <text evidence="2">The sequence shown here is derived from an EMBL/GenBank/DDBJ whole genome shotgun (WGS) entry which is preliminary data.</text>
</comment>
<reference evidence="2" key="1">
    <citation type="submission" date="2019-03" db="EMBL/GenBank/DDBJ databases">
        <title>Long read genome sequence of the mycoparasitic Pythium oligandrum ATCC 38472 isolated from sugarbeet rhizosphere.</title>
        <authorList>
            <person name="Gaulin E."/>
        </authorList>
    </citation>
    <scope>NUCLEOTIDE SEQUENCE</scope>
    <source>
        <strain evidence="2">ATCC 38472_TT</strain>
    </source>
</reference>
<feature type="domain" description="DUF4246" evidence="1">
    <location>
        <begin position="269"/>
        <end position="621"/>
    </location>
</feature>
<protein>
    <recommendedName>
        <fullName evidence="1">DUF4246 domain-containing protein</fullName>
    </recommendedName>
</protein>
<evidence type="ECO:0000313" key="3">
    <source>
        <dbReference type="Proteomes" id="UP000794436"/>
    </source>
</evidence>
<dbReference type="InterPro" id="IPR049192">
    <property type="entry name" value="DUF4246_C"/>
</dbReference>
<dbReference type="PANTHER" id="PTHR33119">
    <property type="entry name" value="IFI3P"/>
    <property type="match status" value="1"/>
</dbReference>
<evidence type="ECO:0000313" key="2">
    <source>
        <dbReference type="EMBL" id="TMW64924.1"/>
    </source>
</evidence>
<dbReference type="PANTHER" id="PTHR33119:SF1">
    <property type="entry name" value="FE2OG DIOXYGENASE DOMAIN-CONTAINING PROTEIN"/>
    <property type="match status" value="1"/>
</dbReference>
<dbReference type="AlphaFoldDB" id="A0A8K1CKV3"/>
<evidence type="ECO:0000259" key="1">
    <source>
        <dbReference type="Pfam" id="PF14033"/>
    </source>
</evidence>
<organism evidence="2 3">
    <name type="scientific">Pythium oligandrum</name>
    <name type="common">Mycoparasitic fungus</name>
    <dbReference type="NCBI Taxonomy" id="41045"/>
    <lineage>
        <taxon>Eukaryota</taxon>
        <taxon>Sar</taxon>
        <taxon>Stramenopiles</taxon>
        <taxon>Oomycota</taxon>
        <taxon>Peronosporomycetes</taxon>
        <taxon>Pythiales</taxon>
        <taxon>Pythiaceae</taxon>
        <taxon>Pythium</taxon>
    </lineage>
</organism>
<accession>A0A8K1CKV3</accession>
<dbReference type="OrthoDB" id="59491at2759"/>
<sequence>MTSFRGRIFHPDVGYPLRTLLELHLRAGVGSILSKPLWWVKWQSNDGEIRERWLQELEDLVVHQTLIWTASNWSVYELRQAILKLFLEFPRTGSEDEKRAFLESKLPLMDFYLLAKVKNSSEGEATQDNGDVSAAVKAKSDSMESLGQLLWYFGLLAFKRDLKARVPQDFEPGADFKIGSDAGIELTQSLIRQMREGNRTQESFLTWCEDADTRPHIVEGVWLHADRVMQELDTIRQCVTATLNQVISEHDLTSANVSGFISPGPVPETWMSDTIIPADVKLKFANEVQVLEDMPHTDKDWHPGSNNQVLDLVHPSLYCCVFGKTMRAPDSMCPAATSSKNALEHMERIMFSGTTLVENEYRGDAKYQWIPSGFAVDEDGHVQILSYINNLHPAKYGDMYLSIGSIFEKFVPMFDKVLSSLVNEDAPSPSLAIPDIYNRDTDEVPPRPTVPDVLPLQPTCLTEYTIKGTTVQVIVKVAEIHLTPEKPAYLGGAWHVEGSDAEQIVATGIYYFGCENITESKLSFRVIVEAPDYEQDDYLGMAATYGLENEELLVQYLGSAIAREDRCVVFPNTLQHKVEPFELADKSKPGVRKILAFFIVDPTKMIPSTSAIPPQRSDWIQAAYQPIFAGLQQLPEVVLQDNMKQLLDNGMSLSEAKEHRRGLMDERTPVDGAEDDYELFFSLCEH</sequence>
<dbReference type="Pfam" id="PF14033">
    <property type="entry name" value="DUF4246"/>
    <property type="match status" value="1"/>
</dbReference>
<dbReference type="EMBL" id="SPLM01000038">
    <property type="protein sequence ID" value="TMW64924.1"/>
    <property type="molecule type" value="Genomic_DNA"/>
</dbReference>
<name>A0A8K1CKV3_PYTOL</name>
<proteinExistence type="predicted"/>
<dbReference type="Proteomes" id="UP000794436">
    <property type="component" value="Unassembled WGS sequence"/>
</dbReference>
<keyword evidence="3" id="KW-1185">Reference proteome</keyword>
<gene>
    <name evidence="2" type="ORF">Poli38472_009091</name>
</gene>